<evidence type="ECO:0000313" key="2">
    <source>
        <dbReference type="EMBL" id="WVZ58206.1"/>
    </source>
</evidence>
<organism evidence="2 3">
    <name type="scientific">Paspalum notatum var. saurae</name>
    <dbReference type="NCBI Taxonomy" id="547442"/>
    <lineage>
        <taxon>Eukaryota</taxon>
        <taxon>Viridiplantae</taxon>
        <taxon>Streptophyta</taxon>
        <taxon>Embryophyta</taxon>
        <taxon>Tracheophyta</taxon>
        <taxon>Spermatophyta</taxon>
        <taxon>Magnoliopsida</taxon>
        <taxon>Liliopsida</taxon>
        <taxon>Poales</taxon>
        <taxon>Poaceae</taxon>
        <taxon>PACMAD clade</taxon>
        <taxon>Panicoideae</taxon>
        <taxon>Andropogonodae</taxon>
        <taxon>Paspaleae</taxon>
        <taxon>Paspalinae</taxon>
        <taxon>Paspalum</taxon>
    </lineage>
</organism>
<proteinExistence type="predicted"/>
<evidence type="ECO:0000256" key="1">
    <source>
        <dbReference type="SAM" id="MobiDB-lite"/>
    </source>
</evidence>
<keyword evidence="3" id="KW-1185">Reference proteome</keyword>
<name>A0AAQ3WDI8_PASNO</name>
<feature type="region of interest" description="Disordered" evidence="1">
    <location>
        <begin position="231"/>
        <end position="325"/>
    </location>
</feature>
<feature type="compositionally biased region" description="Low complexity" evidence="1">
    <location>
        <begin position="282"/>
        <end position="291"/>
    </location>
</feature>
<sequence>MPIGFGNSVGHNLFWSLTGGARDPRDAHGANRAAPRGSPAYREYGAPPAGRPNASKRRALGPLPNPSDAFAIRPLSTPRRAPKKPKPPLEPELGARVAPPPSGRLPPRDLHHYTPHSTAHLYHLLLSSSSPPPPRSNSAATSPSRRRRSATTLHRLPVLQAPTASSASAPRAQRARYRHRHRLFHLSPRAPLARTRATHGLTVESLPPALSAPPLCLRLVRRVPAQLERPLAPPLAASTAGSTPRRRATPSSRGFGSPPPLRLSSPPPATRSGGIEPPWSGTPSATASAPSAAPPPLARPRLSSRRARLCPEREEEEERVRAAFG</sequence>
<evidence type="ECO:0000313" key="3">
    <source>
        <dbReference type="Proteomes" id="UP001341281"/>
    </source>
</evidence>
<accession>A0AAQ3WDI8</accession>
<dbReference type="Proteomes" id="UP001341281">
    <property type="component" value="Chromosome 02"/>
</dbReference>
<dbReference type="AlphaFoldDB" id="A0AAQ3WDI8"/>
<reference evidence="2 3" key="1">
    <citation type="submission" date="2024-02" db="EMBL/GenBank/DDBJ databases">
        <title>High-quality chromosome-scale genome assembly of Pensacola bahiagrass (Paspalum notatum Flugge var. saurae).</title>
        <authorList>
            <person name="Vega J.M."/>
            <person name="Podio M."/>
            <person name="Orjuela J."/>
            <person name="Siena L.A."/>
            <person name="Pessino S.C."/>
            <person name="Combes M.C."/>
            <person name="Mariac C."/>
            <person name="Albertini E."/>
            <person name="Pupilli F."/>
            <person name="Ortiz J.P.A."/>
            <person name="Leblanc O."/>
        </authorList>
    </citation>
    <scope>NUCLEOTIDE SEQUENCE [LARGE SCALE GENOMIC DNA]</scope>
    <source>
        <strain evidence="2">R1</strain>
        <tissue evidence="2">Leaf</tissue>
    </source>
</reference>
<dbReference type="EMBL" id="CP144746">
    <property type="protein sequence ID" value="WVZ58206.1"/>
    <property type="molecule type" value="Genomic_DNA"/>
</dbReference>
<gene>
    <name evidence="2" type="ORF">U9M48_008495</name>
</gene>
<feature type="compositionally biased region" description="Low complexity" evidence="1">
    <location>
        <begin position="160"/>
        <end position="172"/>
    </location>
</feature>
<feature type="region of interest" description="Disordered" evidence="1">
    <location>
        <begin position="19"/>
        <end position="176"/>
    </location>
</feature>
<feature type="compositionally biased region" description="Pro residues" evidence="1">
    <location>
        <begin position="257"/>
        <end position="269"/>
    </location>
</feature>
<protein>
    <submittedName>
        <fullName evidence="2">Uncharacterized protein</fullName>
    </submittedName>
</protein>